<dbReference type="EMBL" id="JAINUF010000009">
    <property type="protein sequence ID" value="KAJ8350026.1"/>
    <property type="molecule type" value="Genomic_DNA"/>
</dbReference>
<evidence type="ECO:0000313" key="3">
    <source>
        <dbReference type="Proteomes" id="UP001152622"/>
    </source>
</evidence>
<reference evidence="2" key="1">
    <citation type="journal article" date="2023" name="Science">
        <title>Genome structures resolve the early diversification of teleost fishes.</title>
        <authorList>
            <person name="Parey E."/>
            <person name="Louis A."/>
            <person name="Montfort J."/>
            <person name="Bouchez O."/>
            <person name="Roques C."/>
            <person name="Iampietro C."/>
            <person name="Lluch J."/>
            <person name="Castinel A."/>
            <person name="Donnadieu C."/>
            <person name="Desvignes T."/>
            <person name="Floi Bucao C."/>
            <person name="Jouanno E."/>
            <person name="Wen M."/>
            <person name="Mejri S."/>
            <person name="Dirks R."/>
            <person name="Jansen H."/>
            <person name="Henkel C."/>
            <person name="Chen W.J."/>
            <person name="Zahm M."/>
            <person name="Cabau C."/>
            <person name="Klopp C."/>
            <person name="Thompson A.W."/>
            <person name="Robinson-Rechavi M."/>
            <person name="Braasch I."/>
            <person name="Lecointre G."/>
            <person name="Bobe J."/>
            <person name="Postlethwait J.H."/>
            <person name="Berthelot C."/>
            <person name="Roest Crollius H."/>
            <person name="Guiguen Y."/>
        </authorList>
    </citation>
    <scope>NUCLEOTIDE SEQUENCE</scope>
    <source>
        <strain evidence="2">WJC10195</strain>
    </source>
</reference>
<name>A0A9Q1F328_SYNKA</name>
<evidence type="ECO:0000313" key="2">
    <source>
        <dbReference type="EMBL" id="KAJ8350026.1"/>
    </source>
</evidence>
<accession>A0A9Q1F328</accession>
<protein>
    <submittedName>
        <fullName evidence="2">Uncharacterized protein</fullName>
    </submittedName>
</protein>
<sequence>MQCESHHSTEHRGVSRKHPLQMTSHNPPAIASFIYGTPVIRHCHIQIRLLHGVSRRRILGMHPRNSATL</sequence>
<dbReference type="Proteomes" id="UP001152622">
    <property type="component" value="Chromosome 9"/>
</dbReference>
<keyword evidence="3" id="KW-1185">Reference proteome</keyword>
<dbReference type="AlphaFoldDB" id="A0A9Q1F328"/>
<gene>
    <name evidence="2" type="ORF">SKAU_G00251560</name>
</gene>
<proteinExistence type="predicted"/>
<feature type="compositionally biased region" description="Basic and acidic residues" evidence="1">
    <location>
        <begin position="1"/>
        <end position="13"/>
    </location>
</feature>
<evidence type="ECO:0000256" key="1">
    <source>
        <dbReference type="SAM" id="MobiDB-lite"/>
    </source>
</evidence>
<comment type="caution">
    <text evidence="2">The sequence shown here is derived from an EMBL/GenBank/DDBJ whole genome shotgun (WGS) entry which is preliminary data.</text>
</comment>
<organism evidence="2 3">
    <name type="scientific">Synaphobranchus kaupii</name>
    <name type="common">Kaup's arrowtooth eel</name>
    <dbReference type="NCBI Taxonomy" id="118154"/>
    <lineage>
        <taxon>Eukaryota</taxon>
        <taxon>Metazoa</taxon>
        <taxon>Chordata</taxon>
        <taxon>Craniata</taxon>
        <taxon>Vertebrata</taxon>
        <taxon>Euteleostomi</taxon>
        <taxon>Actinopterygii</taxon>
        <taxon>Neopterygii</taxon>
        <taxon>Teleostei</taxon>
        <taxon>Anguilliformes</taxon>
        <taxon>Synaphobranchidae</taxon>
        <taxon>Synaphobranchus</taxon>
    </lineage>
</organism>
<feature type="region of interest" description="Disordered" evidence="1">
    <location>
        <begin position="1"/>
        <end position="27"/>
    </location>
</feature>